<sequence length="103" mass="11335">MGARWRSTEMAGNAILKASAASEAIKKIYQGQIVSPVTFKTKFQPHLVRTLDQIYAFYTGTAPEPRKGIRSGHIPGSKCVPFPQMLDSSSHTLLPTEDAEEMI</sequence>
<comment type="caution">
    <text evidence="5">The sequence shown here is derived from an EMBL/GenBank/DDBJ whole genome shotgun (WGS) entry which is preliminary data.</text>
</comment>
<protein>
    <recommendedName>
        <fullName evidence="3">Rhodanese domain-containing protein</fullName>
    </recommendedName>
</protein>
<dbReference type="InterPro" id="IPR001763">
    <property type="entry name" value="Rhodanese-like_dom"/>
</dbReference>
<evidence type="ECO:0000256" key="1">
    <source>
        <dbReference type="ARBA" id="ARBA00022679"/>
    </source>
</evidence>
<proteinExistence type="predicted"/>
<dbReference type="Gene3D" id="3.40.250.10">
    <property type="entry name" value="Rhodanese-like domain"/>
    <property type="match status" value="1"/>
</dbReference>
<name>A0A8S9L0E8_BRACR</name>
<dbReference type="GO" id="GO:0004792">
    <property type="term" value="F:thiosulfate-cyanide sulfurtransferase activity"/>
    <property type="evidence" value="ECO:0007669"/>
    <property type="project" value="TreeGrafter"/>
</dbReference>
<reference evidence="5" key="1">
    <citation type="submission" date="2019-12" db="EMBL/GenBank/DDBJ databases">
        <title>Genome sequencing and annotation of Brassica cretica.</title>
        <authorList>
            <person name="Studholme D.J."/>
            <person name="Sarris P.F."/>
        </authorList>
    </citation>
    <scope>NUCLEOTIDE SEQUENCE</scope>
    <source>
        <strain evidence="5">PFS-001/15</strain>
        <strain evidence="4">PFS-102/07</strain>
        <tissue evidence="5">Leaf</tissue>
    </source>
</reference>
<evidence type="ECO:0000313" key="5">
    <source>
        <dbReference type="EMBL" id="KAF2599511.1"/>
    </source>
</evidence>
<gene>
    <name evidence="5" type="ORF">F2Q68_00009433</name>
    <name evidence="4" type="ORF">F2Q70_00016469</name>
</gene>
<dbReference type="GO" id="GO:0005739">
    <property type="term" value="C:mitochondrion"/>
    <property type="evidence" value="ECO:0007669"/>
    <property type="project" value="TreeGrafter"/>
</dbReference>
<dbReference type="EMBL" id="QGKW02000717">
    <property type="protein sequence ID" value="KAF2599511.1"/>
    <property type="molecule type" value="Genomic_DNA"/>
</dbReference>
<keyword evidence="2" id="KW-0677">Repeat</keyword>
<keyword evidence="1" id="KW-0808">Transferase</keyword>
<dbReference type="InterPro" id="IPR045078">
    <property type="entry name" value="TST/MPST-like"/>
</dbReference>
<dbReference type="PROSITE" id="PS50206">
    <property type="entry name" value="RHODANESE_3"/>
    <property type="match status" value="1"/>
</dbReference>
<evidence type="ECO:0000256" key="2">
    <source>
        <dbReference type="ARBA" id="ARBA00022737"/>
    </source>
</evidence>
<evidence type="ECO:0000313" key="4">
    <source>
        <dbReference type="EMBL" id="KAF2561486.1"/>
    </source>
</evidence>
<accession>A0A8S9L0E8</accession>
<feature type="domain" description="Rhodanese" evidence="3">
    <location>
        <begin position="60"/>
        <end position="103"/>
    </location>
</feature>
<dbReference type="AlphaFoldDB" id="A0A8S9L0E8"/>
<evidence type="ECO:0000313" key="6">
    <source>
        <dbReference type="Proteomes" id="UP000712281"/>
    </source>
</evidence>
<dbReference type="PANTHER" id="PTHR11364">
    <property type="entry name" value="THIOSULFATE SULFERTANSFERASE"/>
    <property type="match status" value="1"/>
</dbReference>
<dbReference type="EMBL" id="QGKY02001250">
    <property type="protein sequence ID" value="KAF2561486.1"/>
    <property type="molecule type" value="Genomic_DNA"/>
</dbReference>
<organism evidence="5 6">
    <name type="scientific">Brassica cretica</name>
    <name type="common">Mustard</name>
    <dbReference type="NCBI Taxonomy" id="69181"/>
    <lineage>
        <taxon>Eukaryota</taxon>
        <taxon>Viridiplantae</taxon>
        <taxon>Streptophyta</taxon>
        <taxon>Embryophyta</taxon>
        <taxon>Tracheophyta</taxon>
        <taxon>Spermatophyta</taxon>
        <taxon>Magnoliopsida</taxon>
        <taxon>eudicotyledons</taxon>
        <taxon>Gunneridae</taxon>
        <taxon>Pentapetalae</taxon>
        <taxon>rosids</taxon>
        <taxon>malvids</taxon>
        <taxon>Brassicales</taxon>
        <taxon>Brassicaceae</taxon>
        <taxon>Brassiceae</taxon>
        <taxon>Brassica</taxon>
    </lineage>
</organism>
<dbReference type="Proteomes" id="UP000712281">
    <property type="component" value="Unassembled WGS sequence"/>
</dbReference>
<dbReference type="PANTHER" id="PTHR11364:SF27">
    <property type="entry name" value="SULFURTRANSFERASE"/>
    <property type="match status" value="1"/>
</dbReference>
<dbReference type="SUPFAM" id="SSF52821">
    <property type="entry name" value="Rhodanese/Cell cycle control phosphatase"/>
    <property type="match status" value="1"/>
</dbReference>
<dbReference type="InterPro" id="IPR036873">
    <property type="entry name" value="Rhodanese-like_dom_sf"/>
</dbReference>
<evidence type="ECO:0000259" key="3">
    <source>
        <dbReference type="PROSITE" id="PS50206"/>
    </source>
</evidence>